<keyword evidence="4" id="KW-0472">Membrane</keyword>
<accession>M5U8E4</accession>
<dbReference type="GO" id="GO:0016020">
    <property type="term" value="C:membrane"/>
    <property type="evidence" value="ECO:0007669"/>
    <property type="project" value="GOC"/>
</dbReference>
<dbReference type="GO" id="GO:0008758">
    <property type="term" value="F:UDP-2,3-diacylglucosamine hydrolase activity"/>
    <property type="evidence" value="ECO:0007669"/>
    <property type="project" value="TreeGrafter"/>
</dbReference>
<dbReference type="SUPFAM" id="SSF56300">
    <property type="entry name" value="Metallo-dependent phosphatases"/>
    <property type="match status" value="1"/>
</dbReference>
<protein>
    <submittedName>
        <fullName evidence="8">Metallophosphoesterase</fullName>
    </submittedName>
</protein>
<dbReference type="PANTHER" id="PTHR34990:SF2">
    <property type="entry name" value="BLL8164 PROTEIN"/>
    <property type="match status" value="1"/>
</dbReference>
<evidence type="ECO:0000313" key="9">
    <source>
        <dbReference type="Proteomes" id="UP000011885"/>
    </source>
</evidence>
<evidence type="ECO:0000256" key="6">
    <source>
        <dbReference type="SAM" id="MobiDB-lite"/>
    </source>
</evidence>
<name>M5U8E4_9BACT</name>
<dbReference type="InterPro" id="IPR029052">
    <property type="entry name" value="Metallo-depent_PP-like"/>
</dbReference>
<dbReference type="Gene3D" id="3.60.21.10">
    <property type="match status" value="1"/>
</dbReference>
<feature type="region of interest" description="Disordered" evidence="6">
    <location>
        <begin position="268"/>
        <end position="290"/>
    </location>
</feature>
<evidence type="ECO:0000256" key="2">
    <source>
        <dbReference type="ARBA" id="ARBA00022519"/>
    </source>
</evidence>
<keyword evidence="5" id="KW-0464">Manganese</keyword>
<evidence type="ECO:0000256" key="3">
    <source>
        <dbReference type="ARBA" id="ARBA00022723"/>
    </source>
</evidence>
<dbReference type="InterPro" id="IPR004843">
    <property type="entry name" value="Calcineurin-like_PHP"/>
</dbReference>
<organism evidence="8 9">
    <name type="scientific">Rhodopirellula sallentina SM41</name>
    <dbReference type="NCBI Taxonomy" id="1263870"/>
    <lineage>
        <taxon>Bacteria</taxon>
        <taxon>Pseudomonadati</taxon>
        <taxon>Planctomycetota</taxon>
        <taxon>Planctomycetia</taxon>
        <taxon>Pirellulales</taxon>
        <taxon>Pirellulaceae</taxon>
        <taxon>Rhodopirellula</taxon>
    </lineage>
</organism>
<dbReference type="EMBL" id="ANOH01000068">
    <property type="protein sequence ID" value="EMI57732.1"/>
    <property type="molecule type" value="Genomic_DNA"/>
</dbReference>
<reference evidence="8 9" key="1">
    <citation type="journal article" date="2013" name="Mar. Genomics">
        <title>Expression of sulfatases in Rhodopirellula baltica and the diversity of sulfatases in the genus Rhodopirellula.</title>
        <authorList>
            <person name="Wegner C.E."/>
            <person name="Richter-Heitmann T."/>
            <person name="Klindworth A."/>
            <person name="Klockow C."/>
            <person name="Richter M."/>
            <person name="Achstetter T."/>
            <person name="Glockner F.O."/>
            <person name="Harder J."/>
        </authorList>
    </citation>
    <scope>NUCLEOTIDE SEQUENCE [LARGE SCALE GENOMIC DNA]</scope>
    <source>
        <strain evidence="8 9">SM41</strain>
    </source>
</reference>
<keyword evidence="9" id="KW-1185">Reference proteome</keyword>
<sequence>MSDVHLGCKHSRAEEFLVFLRRFHPESIYLVGDFIDGWRINAGWHWSQTCDDIITHLMTLANGGTRIHYVSGNHDSFLRNQAFQSGCLASFPQLEIGNEFFFETLGGWRFLVTHGDQFDCVEENAQWLSKGTTTLYDACLGLNRLWHKALLPKDDNPYGGCSVLKDRIKRWIRFVSGFENKLLEHARRNACDGAICGHIHTPDIVSGDQMWYLNTGDWVENCTGLIERYNGQIQLVQRYNEDMFLQLPAKEEASQTAEATDHIKTHGLEASLEQPNQPVVASDSAHEYAA</sequence>
<evidence type="ECO:0000313" key="8">
    <source>
        <dbReference type="EMBL" id="EMI57732.1"/>
    </source>
</evidence>
<evidence type="ECO:0000256" key="1">
    <source>
        <dbReference type="ARBA" id="ARBA00022475"/>
    </source>
</evidence>
<gene>
    <name evidence="8" type="ORF">RSSM_00841</name>
</gene>
<keyword evidence="1" id="KW-1003">Cell membrane</keyword>
<dbReference type="PANTHER" id="PTHR34990">
    <property type="entry name" value="UDP-2,3-DIACYLGLUCOSAMINE HYDROLASE-RELATED"/>
    <property type="match status" value="1"/>
</dbReference>
<dbReference type="PATRIC" id="fig|1263870.3.peg.917"/>
<keyword evidence="2" id="KW-0997">Cell inner membrane</keyword>
<feature type="domain" description="Calcineurin-like phosphoesterase" evidence="7">
    <location>
        <begin position="2"/>
        <end position="202"/>
    </location>
</feature>
<keyword evidence="3" id="KW-0479">Metal-binding</keyword>
<dbReference type="InterPro" id="IPR043461">
    <property type="entry name" value="LpxH-like"/>
</dbReference>
<proteinExistence type="predicted"/>
<dbReference type="Pfam" id="PF00149">
    <property type="entry name" value="Metallophos"/>
    <property type="match status" value="1"/>
</dbReference>
<dbReference type="CDD" id="cd07398">
    <property type="entry name" value="MPP_YbbF-LpxH"/>
    <property type="match status" value="1"/>
</dbReference>
<dbReference type="GO" id="GO:0009245">
    <property type="term" value="P:lipid A biosynthetic process"/>
    <property type="evidence" value="ECO:0007669"/>
    <property type="project" value="TreeGrafter"/>
</dbReference>
<dbReference type="GO" id="GO:0046872">
    <property type="term" value="F:metal ion binding"/>
    <property type="evidence" value="ECO:0007669"/>
    <property type="project" value="UniProtKB-KW"/>
</dbReference>
<evidence type="ECO:0000259" key="7">
    <source>
        <dbReference type="Pfam" id="PF00149"/>
    </source>
</evidence>
<evidence type="ECO:0000256" key="5">
    <source>
        <dbReference type="ARBA" id="ARBA00023211"/>
    </source>
</evidence>
<dbReference type="AlphaFoldDB" id="M5U8E4"/>
<evidence type="ECO:0000256" key="4">
    <source>
        <dbReference type="ARBA" id="ARBA00023136"/>
    </source>
</evidence>
<comment type="caution">
    <text evidence="8">The sequence shown here is derived from an EMBL/GenBank/DDBJ whole genome shotgun (WGS) entry which is preliminary data.</text>
</comment>
<dbReference type="Proteomes" id="UP000011885">
    <property type="component" value="Unassembled WGS sequence"/>
</dbReference>